<name>A0ABP8X5G1_9MICC</name>
<protein>
    <recommendedName>
        <fullName evidence="2">Glycosyl transferase family 1 domain-containing protein</fullName>
    </recommendedName>
</protein>
<evidence type="ECO:0000313" key="4">
    <source>
        <dbReference type="Proteomes" id="UP001501446"/>
    </source>
</evidence>
<dbReference type="SUPFAM" id="SSF53756">
    <property type="entry name" value="UDP-Glycosyltransferase/glycogen phosphorylase"/>
    <property type="match status" value="1"/>
</dbReference>
<evidence type="ECO:0000259" key="2">
    <source>
        <dbReference type="Pfam" id="PF00534"/>
    </source>
</evidence>
<proteinExistence type="predicted"/>
<keyword evidence="1" id="KW-0808">Transferase</keyword>
<keyword evidence="4" id="KW-1185">Reference proteome</keyword>
<comment type="caution">
    <text evidence="3">The sequence shown here is derived from an EMBL/GenBank/DDBJ whole genome shotgun (WGS) entry which is preliminary data.</text>
</comment>
<dbReference type="Pfam" id="PF00534">
    <property type="entry name" value="Glycos_transf_1"/>
    <property type="match status" value="1"/>
</dbReference>
<dbReference type="RefSeq" id="WP_345311339.1">
    <property type="nucleotide sequence ID" value="NZ_BAABLN010000030.1"/>
</dbReference>
<gene>
    <name evidence="3" type="ORF">GCM10025781_19070</name>
</gene>
<dbReference type="PANTHER" id="PTHR12526">
    <property type="entry name" value="GLYCOSYLTRANSFERASE"/>
    <property type="match status" value="1"/>
</dbReference>
<reference evidence="4" key="1">
    <citation type="journal article" date="2019" name="Int. J. Syst. Evol. Microbiol.">
        <title>The Global Catalogue of Microorganisms (GCM) 10K type strain sequencing project: providing services to taxonomists for standard genome sequencing and annotation.</title>
        <authorList>
            <consortium name="The Broad Institute Genomics Platform"/>
            <consortium name="The Broad Institute Genome Sequencing Center for Infectious Disease"/>
            <person name="Wu L."/>
            <person name="Ma J."/>
        </authorList>
    </citation>
    <scope>NUCLEOTIDE SEQUENCE [LARGE SCALE GENOMIC DNA]</scope>
    <source>
        <strain evidence="4">JCM 18958</strain>
    </source>
</reference>
<dbReference type="CDD" id="cd03801">
    <property type="entry name" value="GT4_PimA-like"/>
    <property type="match status" value="1"/>
</dbReference>
<dbReference type="EMBL" id="BAABLN010000030">
    <property type="protein sequence ID" value="GAA4700908.1"/>
    <property type="molecule type" value="Genomic_DNA"/>
</dbReference>
<organism evidence="3 4">
    <name type="scientific">Kocuria gwangalliensis</name>
    <dbReference type="NCBI Taxonomy" id="501592"/>
    <lineage>
        <taxon>Bacteria</taxon>
        <taxon>Bacillati</taxon>
        <taxon>Actinomycetota</taxon>
        <taxon>Actinomycetes</taxon>
        <taxon>Micrococcales</taxon>
        <taxon>Micrococcaceae</taxon>
        <taxon>Kocuria</taxon>
    </lineage>
</organism>
<dbReference type="Gene3D" id="3.40.50.2000">
    <property type="entry name" value="Glycogen Phosphorylase B"/>
    <property type="match status" value="2"/>
</dbReference>
<sequence length="324" mass="36126">MSKILSIYPNCSKGGMTTVYRTRALARPQDKHDFVFMNDRGGQAVFSCLPNTDFRIFPKGRFRPALEHIAQNFEYDQIRITSLPEAATQLAASLPDRVVYEFHTSTVGVVESELERLDIDSLEAIQTPSDWLTHLVARRLTRTQASKCVTVPNLVDRDTFNLSVVPADRQLDDGLVPLLWVGRFDKGKNFNDFLRLMSILPEHYIAVIVVSYETEPNRVSRALQEARAYGMADRICLHLNLSQIQLAQLYTWTRDRGGLFVSTSLAESFGYGIAEALACGLPTVAYRVGGVPEIPNFDTPLSLLPVGDVYGLASAAKELSDVRP</sequence>
<dbReference type="Proteomes" id="UP001501446">
    <property type="component" value="Unassembled WGS sequence"/>
</dbReference>
<evidence type="ECO:0000313" key="3">
    <source>
        <dbReference type="EMBL" id="GAA4700908.1"/>
    </source>
</evidence>
<evidence type="ECO:0000256" key="1">
    <source>
        <dbReference type="ARBA" id="ARBA00022679"/>
    </source>
</evidence>
<accession>A0ABP8X5G1</accession>
<feature type="domain" description="Glycosyl transferase family 1" evidence="2">
    <location>
        <begin position="178"/>
        <end position="294"/>
    </location>
</feature>
<dbReference type="InterPro" id="IPR001296">
    <property type="entry name" value="Glyco_trans_1"/>
</dbReference>